<dbReference type="HOGENOM" id="CLU_449090_0_0_1"/>
<feature type="compositionally biased region" description="Polar residues" evidence="1">
    <location>
        <begin position="503"/>
        <end position="513"/>
    </location>
</feature>
<keyword evidence="4" id="KW-1185">Reference proteome</keyword>
<keyword evidence="2" id="KW-0812">Transmembrane</keyword>
<protein>
    <submittedName>
        <fullName evidence="3">Uncharacterized protein</fullName>
    </submittedName>
</protein>
<reference evidence="3 4" key="1">
    <citation type="journal article" date="2011" name="Genome Biol.">
        <title>Comparative genome sequence analysis underscores mycoparasitism as the ancestral life style of Trichoderma.</title>
        <authorList>
            <person name="Kubicek C.P."/>
            <person name="Herrera-Estrella A."/>
            <person name="Seidl-Seiboth V."/>
            <person name="Martinez D.A."/>
            <person name="Druzhinina I.S."/>
            <person name="Thon M."/>
            <person name="Zeilinger S."/>
            <person name="Casas-Flores S."/>
            <person name="Horwitz B.A."/>
            <person name="Mukherjee P.K."/>
            <person name="Mukherjee M."/>
            <person name="Kredics L."/>
            <person name="Alcaraz L.D."/>
            <person name="Aerts A."/>
            <person name="Antal Z."/>
            <person name="Atanasova L."/>
            <person name="Cervantes-Badillo M.G."/>
            <person name="Challacombe J."/>
            <person name="Chertkov O."/>
            <person name="McCluskey K."/>
            <person name="Coulpier F."/>
            <person name="Deshpande N."/>
            <person name="von Doehren H."/>
            <person name="Ebbole D.J."/>
            <person name="Esquivel-Naranjo E.U."/>
            <person name="Fekete E."/>
            <person name="Flipphi M."/>
            <person name="Glaser F."/>
            <person name="Gomez-Rodriguez E.Y."/>
            <person name="Gruber S."/>
            <person name="Han C."/>
            <person name="Henrissat B."/>
            <person name="Hermosa R."/>
            <person name="Hernandez-Onate M."/>
            <person name="Karaffa L."/>
            <person name="Kosti I."/>
            <person name="Le Crom S."/>
            <person name="Lindquist E."/>
            <person name="Lucas S."/>
            <person name="Luebeck M."/>
            <person name="Luebeck P.S."/>
            <person name="Margeot A."/>
            <person name="Metz B."/>
            <person name="Misra M."/>
            <person name="Nevalainen H."/>
            <person name="Omann M."/>
            <person name="Packer N."/>
            <person name="Perrone G."/>
            <person name="Uresti-Rivera E.E."/>
            <person name="Salamov A."/>
            <person name="Schmoll M."/>
            <person name="Seiboth B."/>
            <person name="Shapiro H."/>
            <person name="Sukno S."/>
            <person name="Tamayo-Ramos J.A."/>
            <person name="Tisch D."/>
            <person name="Wiest A."/>
            <person name="Wilkinson H.H."/>
            <person name="Zhang M."/>
            <person name="Coutinho P.M."/>
            <person name="Kenerley C.M."/>
            <person name="Monte E."/>
            <person name="Baker S.E."/>
            <person name="Grigoriev I.V."/>
        </authorList>
    </citation>
    <scope>NUCLEOTIDE SEQUENCE [LARGE SCALE GENOMIC DNA]</scope>
    <source>
        <strain evidence="4">Gv29-8 / FGSC 10586</strain>
    </source>
</reference>
<dbReference type="GeneID" id="25796132"/>
<feature type="region of interest" description="Disordered" evidence="1">
    <location>
        <begin position="503"/>
        <end position="523"/>
    </location>
</feature>
<evidence type="ECO:0000313" key="4">
    <source>
        <dbReference type="Proteomes" id="UP000007115"/>
    </source>
</evidence>
<dbReference type="EMBL" id="ABDF02000006">
    <property type="protein sequence ID" value="EHK22342.1"/>
    <property type="molecule type" value="Genomic_DNA"/>
</dbReference>
<evidence type="ECO:0000313" key="3">
    <source>
        <dbReference type="EMBL" id="EHK22342.1"/>
    </source>
</evidence>
<feature type="compositionally biased region" description="Polar residues" evidence="1">
    <location>
        <begin position="355"/>
        <end position="365"/>
    </location>
</feature>
<feature type="compositionally biased region" description="Basic residues" evidence="1">
    <location>
        <begin position="338"/>
        <end position="347"/>
    </location>
</feature>
<feature type="compositionally biased region" description="Basic and acidic residues" evidence="1">
    <location>
        <begin position="323"/>
        <end position="337"/>
    </location>
</feature>
<dbReference type="OMA" id="SWGSEPN"/>
<dbReference type="eggNOG" id="ENOG502RR6D">
    <property type="taxonomic scope" value="Eukaryota"/>
</dbReference>
<comment type="caution">
    <text evidence="3">The sequence shown here is derived from an EMBL/GenBank/DDBJ whole genome shotgun (WGS) entry which is preliminary data.</text>
</comment>
<dbReference type="AlphaFoldDB" id="G9MTE2"/>
<dbReference type="STRING" id="413071.G9MTE2"/>
<dbReference type="OrthoDB" id="5151375at2759"/>
<feature type="transmembrane region" description="Helical" evidence="2">
    <location>
        <begin position="41"/>
        <end position="63"/>
    </location>
</feature>
<dbReference type="Proteomes" id="UP000007115">
    <property type="component" value="Unassembled WGS sequence"/>
</dbReference>
<dbReference type="InParanoid" id="G9MTE2"/>
<keyword evidence="2" id="KW-0472">Membrane</keyword>
<feature type="region of interest" description="Disordered" evidence="1">
    <location>
        <begin position="323"/>
        <end position="365"/>
    </location>
</feature>
<dbReference type="VEuPathDB" id="FungiDB:TRIVIDRAFT_60795"/>
<accession>G9MTE2</accession>
<name>G9MTE2_HYPVG</name>
<evidence type="ECO:0000256" key="1">
    <source>
        <dbReference type="SAM" id="MobiDB-lite"/>
    </source>
</evidence>
<dbReference type="RefSeq" id="XP_013956566.1">
    <property type="nucleotide sequence ID" value="XM_014101091.1"/>
</dbReference>
<sequence length="608" mass="68291">MSASWHSCMFGFARTCQLPAVSMSPHVLVPAEKHEEENLQASFLFCLACLTFFAVVSLLISYLEAYKRRLVKFLLIPFAALQEGEEDDDEHLSRHLTQQNPNHVDYFHQFQSGHYKYDNPFGMSASKFAMETDRDVLYHAQVTLGCNGLRDLYNLGFMRQDTLERRIKAAGNRINLNSTVSLCAVWLREKIGRTFSTAGTLPSLKGLCLFLERRGCTRDMCCQILYDAFQKVDPSHADQVSLRVDTSVVLTSFRAVVDHIYDHWYQWLDESESPADVVELEPDQPKNDDGGLSYPAYNHNLEMLSPAEHNLYLVESLEQLHKGHDHHSIRDNDDAKRGAKRRQHPGHRAPFDLGQASSWGSEPNQSDKCATRLQDCVCKECSIIGWLSHSAGELLITTDDIDIPEEERFRAHEKMVMNPQRAALLVSTCPVVAANKAAALELVDSDLFMPRAVCHLRKIKGKESMDAESVTSWNVINAENIDDGMEEVDRFLAELDACTEGGAQNQGMASQAQDEARKQQNRDSAPIMEQPLLDSAPELGNEQGSVPAIMSDLHLGVGNKPVHGDPSYDPMVQDLFEGRSNLRIQKAKRLTALEMWDIVDGTTSNDDH</sequence>
<evidence type="ECO:0000256" key="2">
    <source>
        <dbReference type="SAM" id="Phobius"/>
    </source>
</evidence>
<keyword evidence="2" id="KW-1133">Transmembrane helix</keyword>
<proteinExistence type="predicted"/>
<gene>
    <name evidence="3" type="ORF">TRIVIDRAFT_60795</name>
</gene>
<organism evidence="3 4">
    <name type="scientific">Hypocrea virens (strain Gv29-8 / FGSC 10586)</name>
    <name type="common">Gliocladium virens</name>
    <name type="synonym">Trichoderma virens</name>
    <dbReference type="NCBI Taxonomy" id="413071"/>
    <lineage>
        <taxon>Eukaryota</taxon>
        <taxon>Fungi</taxon>
        <taxon>Dikarya</taxon>
        <taxon>Ascomycota</taxon>
        <taxon>Pezizomycotina</taxon>
        <taxon>Sordariomycetes</taxon>
        <taxon>Hypocreomycetidae</taxon>
        <taxon>Hypocreales</taxon>
        <taxon>Hypocreaceae</taxon>
        <taxon>Trichoderma</taxon>
    </lineage>
</organism>